<evidence type="ECO:0000256" key="8">
    <source>
        <dbReference type="SAM" id="SignalP"/>
    </source>
</evidence>
<evidence type="ECO:0000256" key="3">
    <source>
        <dbReference type="ARBA" id="ARBA00022651"/>
    </source>
</evidence>
<keyword evidence="5" id="KW-0378">Hydrolase</keyword>
<proteinExistence type="predicted"/>
<keyword evidence="7" id="KW-0624">Polysaccharide degradation</keyword>
<dbReference type="Proteomes" id="UP000715441">
    <property type="component" value="Unassembled WGS sequence"/>
</dbReference>
<keyword evidence="10" id="KW-1185">Reference proteome</keyword>
<sequence length="298" mass="30857">MLALVGALCLVAACSSGVATTPSQPVSARTTLADGTTTVHRDLTVGGRKRGYLAVGPHVHKAGLPLLIVLHGRGISAQQESERTGFLTYAQRGLADIVYPSGISESWNAGHGCCGAAAKEGISDVPFVTALVTDATHYFDADSRRIYLVGYSNGAKLAFTTVCAHPGVFAAMATYGAVPLAECGDATPIPALISAGTADPLVRAEHSAPSASVAIEDTVQQWRVRDACTASDTKHIGRLTLTTWTGCRNGVAVASGLYEGVTHYWPAAGKTDAPFTTPVGEDAAAGTVMWDFLASKQL</sequence>
<evidence type="ECO:0000313" key="10">
    <source>
        <dbReference type="Proteomes" id="UP000715441"/>
    </source>
</evidence>
<dbReference type="Gene3D" id="3.40.50.1820">
    <property type="entry name" value="alpha/beta hydrolase"/>
    <property type="match status" value="1"/>
</dbReference>
<evidence type="ECO:0000256" key="5">
    <source>
        <dbReference type="ARBA" id="ARBA00022801"/>
    </source>
</evidence>
<dbReference type="InterPro" id="IPR029058">
    <property type="entry name" value="AB_hydrolase_fold"/>
</dbReference>
<dbReference type="InterPro" id="IPR043595">
    <property type="entry name" value="FaeB/C/D"/>
</dbReference>
<dbReference type="PANTHER" id="PTHR38050">
    <property type="match status" value="1"/>
</dbReference>
<protein>
    <recommendedName>
        <fullName evidence="11">Polyhydroxybutyrate depolymerase</fullName>
    </recommendedName>
</protein>
<gene>
    <name evidence="9" type="ORF">HFP15_11985</name>
</gene>
<dbReference type="RefSeq" id="WP_168514690.1">
    <property type="nucleotide sequence ID" value="NZ_JAAXLS010000006.1"/>
</dbReference>
<evidence type="ECO:0000256" key="1">
    <source>
        <dbReference type="ARBA" id="ARBA00004613"/>
    </source>
</evidence>
<keyword evidence="3" id="KW-0858">Xylan degradation</keyword>
<feature type="chain" id="PRO_5045854015" description="Polyhydroxybutyrate depolymerase" evidence="8">
    <location>
        <begin position="20"/>
        <end position="298"/>
    </location>
</feature>
<name>A0ABX1J1E9_9PSEU</name>
<reference evidence="9 10" key="1">
    <citation type="submission" date="2020-04" db="EMBL/GenBank/DDBJ databases">
        <title>Novel species.</title>
        <authorList>
            <person name="Teo W.F.A."/>
            <person name="Lipun K."/>
            <person name="Srisuk N."/>
            <person name="Duangmal K."/>
        </authorList>
    </citation>
    <scope>NUCLEOTIDE SEQUENCE [LARGE SCALE GENOMIC DNA]</scope>
    <source>
        <strain evidence="9 10">K13G38</strain>
    </source>
</reference>
<evidence type="ECO:0000256" key="2">
    <source>
        <dbReference type="ARBA" id="ARBA00022525"/>
    </source>
</evidence>
<dbReference type="Pfam" id="PF10503">
    <property type="entry name" value="Esterase_PHB"/>
    <property type="match status" value="1"/>
</dbReference>
<accession>A0ABX1J1E9</accession>
<dbReference type="SUPFAM" id="SSF53474">
    <property type="entry name" value="alpha/beta-Hydrolases"/>
    <property type="match status" value="1"/>
</dbReference>
<evidence type="ECO:0000256" key="4">
    <source>
        <dbReference type="ARBA" id="ARBA00022729"/>
    </source>
</evidence>
<comment type="subcellular location">
    <subcellularLocation>
        <location evidence="1">Secreted</location>
    </subcellularLocation>
</comment>
<dbReference type="EMBL" id="JAAXLS010000006">
    <property type="protein sequence ID" value="NKQ53597.1"/>
    <property type="molecule type" value="Genomic_DNA"/>
</dbReference>
<evidence type="ECO:0000256" key="7">
    <source>
        <dbReference type="ARBA" id="ARBA00023326"/>
    </source>
</evidence>
<keyword evidence="4 8" id="KW-0732">Signal</keyword>
<organism evidence="9 10">
    <name type="scientific">Amycolatopsis acididurans</name>
    <dbReference type="NCBI Taxonomy" id="2724524"/>
    <lineage>
        <taxon>Bacteria</taxon>
        <taxon>Bacillati</taxon>
        <taxon>Actinomycetota</taxon>
        <taxon>Actinomycetes</taxon>
        <taxon>Pseudonocardiales</taxon>
        <taxon>Pseudonocardiaceae</taxon>
        <taxon>Amycolatopsis</taxon>
    </lineage>
</organism>
<keyword evidence="2" id="KW-0964">Secreted</keyword>
<comment type="caution">
    <text evidence="9">The sequence shown here is derived from an EMBL/GenBank/DDBJ whole genome shotgun (WGS) entry which is preliminary data.</text>
</comment>
<dbReference type="PANTHER" id="PTHR38050:SF2">
    <property type="entry name" value="FERULOYL ESTERASE C-RELATED"/>
    <property type="match status" value="1"/>
</dbReference>
<feature type="signal peptide" evidence="8">
    <location>
        <begin position="1"/>
        <end position="19"/>
    </location>
</feature>
<evidence type="ECO:0000256" key="6">
    <source>
        <dbReference type="ARBA" id="ARBA00023277"/>
    </source>
</evidence>
<dbReference type="InterPro" id="IPR010126">
    <property type="entry name" value="Esterase_phb"/>
</dbReference>
<keyword evidence="6" id="KW-0119">Carbohydrate metabolism</keyword>
<evidence type="ECO:0008006" key="11">
    <source>
        <dbReference type="Google" id="ProtNLM"/>
    </source>
</evidence>
<evidence type="ECO:0000313" key="9">
    <source>
        <dbReference type="EMBL" id="NKQ53597.1"/>
    </source>
</evidence>